<feature type="transmembrane region" description="Helical" evidence="8">
    <location>
        <begin position="36"/>
        <end position="57"/>
    </location>
</feature>
<feature type="transmembrane region" description="Helical" evidence="8">
    <location>
        <begin position="103"/>
        <end position="122"/>
    </location>
</feature>
<name>A0ABW5JGW4_9BACT</name>
<accession>A0ABW5JGW4</accession>
<reference evidence="10" key="1">
    <citation type="journal article" date="2019" name="Int. J. Syst. Evol. Microbiol.">
        <title>The Global Catalogue of Microorganisms (GCM) 10K type strain sequencing project: providing services to taxonomists for standard genome sequencing and annotation.</title>
        <authorList>
            <consortium name="The Broad Institute Genomics Platform"/>
            <consortium name="The Broad Institute Genome Sequencing Center for Infectious Disease"/>
            <person name="Wu L."/>
            <person name="Ma J."/>
        </authorList>
    </citation>
    <scope>NUCLEOTIDE SEQUENCE [LARGE SCALE GENOMIC DNA]</scope>
    <source>
        <strain evidence="10">KCTC 52042</strain>
    </source>
</reference>
<proteinExistence type="inferred from homology"/>
<dbReference type="PANTHER" id="PTHR30269:SF38">
    <property type="entry name" value="SULFITE EXPORTER TAUE_SAFE"/>
    <property type="match status" value="1"/>
</dbReference>
<evidence type="ECO:0000256" key="4">
    <source>
        <dbReference type="ARBA" id="ARBA00022475"/>
    </source>
</evidence>
<evidence type="ECO:0000313" key="10">
    <source>
        <dbReference type="Proteomes" id="UP001597460"/>
    </source>
</evidence>
<dbReference type="InterPro" id="IPR002781">
    <property type="entry name" value="TM_pro_TauE-like"/>
</dbReference>
<comment type="similarity">
    <text evidence="2 8">Belongs to the 4-toluene sulfonate uptake permease (TSUP) (TC 2.A.102) family.</text>
</comment>
<evidence type="ECO:0000313" key="9">
    <source>
        <dbReference type="EMBL" id="MFD2531277.1"/>
    </source>
</evidence>
<comment type="caution">
    <text evidence="9">The sequence shown here is derived from an EMBL/GenBank/DDBJ whole genome shotgun (WGS) entry which is preliminary data.</text>
</comment>
<protein>
    <recommendedName>
        <fullName evidence="8">Probable membrane transporter protein</fullName>
    </recommendedName>
</protein>
<dbReference type="EMBL" id="JBHULI010000002">
    <property type="protein sequence ID" value="MFD2531277.1"/>
    <property type="molecule type" value="Genomic_DNA"/>
</dbReference>
<sequence length="253" mass="27748">MIESLFTEPWWMYAAVFVAGMGAYIVSVISGGGGSLLLIPAINFMFGPKVVAPIINLGDLIGRPSRLIIFWDDIRWDVLKWYAPAAITGVLLAGWLFTRVDASWFQVIIGVFLVSTVFQYQFGKKERTFQMKKWYWLPLGVGVASISTIVGGLGPVLNPFYLNAGILKEEMIATKTANSFFMGVVQIGTYSFLGALYGDLWILGIVLGLGATAGNLVGKKLLSSMTDKTFRKYVLAVMVLSGLYMIISKMGIL</sequence>
<evidence type="ECO:0000256" key="5">
    <source>
        <dbReference type="ARBA" id="ARBA00022692"/>
    </source>
</evidence>
<evidence type="ECO:0000256" key="7">
    <source>
        <dbReference type="ARBA" id="ARBA00023136"/>
    </source>
</evidence>
<keyword evidence="5 8" id="KW-0812">Transmembrane</keyword>
<keyword evidence="6 8" id="KW-1133">Transmembrane helix</keyword>
<dbReference type="Proteomes" id="UP001597460">
    <property type="component" value="Unassembled WGS sequence"/>
</dbReference>
<evidence type="ECO:0000256" key="2">
    <source>
        <dbReference type="ARBA" id="ARBA00009142"/>
    </source>
</evidence>
<keyword evidence="10" id="KW-1185">Reference proteome</keyword>
<dbReference type="Pfam" id="PF01925">
    <property type="entry name" value="TauE"/>
    <property type="match status" value="1"/>
</dbReference>
<evidence type="ECO:0000256" key="3">
    <source>
        <dbReference type="ARBA" id="ARBA00022448"/>
    </source>
</evidence>
<comment type="subcellular location">
    <subcellularLocation>
        <location evidence="1 8">Cell membrane</location>
        <topology evidence="1 8">Multi-pass membrane protein</topology>
    </subcellularLocation>
</comment>
<evidence type="ECO:0000256" key="6">
    <source>
        <dbReference type="ARBA" id="ARBA00022989"/>
    </source>
</evidence>
<gene>
    <name evidence="9" type="ORF">ACFSVN_02325</name>
</gene>
<feature type="transmembrane region" description="Helical" evidence="8">
    <location>
        <begin position="78"/>
        <end position="97"/>
    </location>
</feature>
<dbReference type="PANTHER" id="PTHR30269">
    <property type="entry name" value="TRANSMEMBRANE PROTEIN YFCA"/>
    <property type="match status" value="1"/>
</dbReference>
<evidence type="ECO:0000256" key="1">
    <source>
        <dbReference type="ARBA" id="ARBA00004651"/>
    </source>
</evidence>
<keyword evidence="4 8" id="KW-1003">Cell membrane</keyword>
<dbReference type="RefSeq" id="WP_390298012.1">
    <property type="nucleotide sequence ID" value="NZ_JBHULI010000002.1"/>
</dbReference>
<evidence type="ECO:0000256" key="8">
    <source>
        <dbReference type="RuleBase" id="RU363041"/>
    </source>
</evidence>
<feature type="transmembrane region" description="Helical" evidence="8">
    <location>
        <begin position="230"/>
        <end position="247"/>
    </location>
</feature>
<keyword evidence="7 8" id="KW-0472">Membrane</keyword>
<feature type="transmembrane region" description="Helical" evidence="8">
    <location>
        <begin position="12"/>
        <end position="30"/>
    </location>
</feature>
<keyword evidence="3" id="KW-0813">Transport</keyword>
<feature type="transmembrane region" description="Helical" evidence="8">
    <location>
        <begin position="134"/>
        <end position="157"/>
    </location>
</feature>
<organism evidence="9 10">
    <name type="scientific">Gracilimonas halophila</name>
    <dbReference type="NCBI Taxonomy" id="1834464"/>
    <lineage>
        <taxon>Bacteria</taxon>
        <taxon>Pseudomonadati</taxon>
        <taxon>Balneolota</taxon>
        <taxon>Balneolia</taxon>
        <taxon>Balneolales</taxon>
        <taxon>Balneolaceae</taxon>
        <taxon>Gracilimonas</taxon>
    </lineage>
</organism>
<feature type="transmembrane region" description="Helical" evidence="8">
    <location>
        <begin position="200"/>
        <end position="218"/>
    </location>
</feature>
<dbReference type="InterPro" id="IPR052017">
    <property type="entry name" value="TSUP"/>
</dbReference>